<proteinExistence type="predicted"/>
<dbReference type="Gene3D" id="3.30.420.10">
    <property type="entry name" value="Ribonuclease H-like superfamily/Ribonuclease H"/>
    <property type="match status" value="1"/>
</dbReference>
<dbReference type="Proteomes" id="UP000654075">
    <property type="component" value="Unassembled WGS sequence"/>
</dbReference>
<feature type="region of interest" description="Disordered" evidence="1">
    <location>
        <begin position="219"/>
        <end position="244"/>
    </location>
</feature>
<evidence type="ECO:0000313" key="3">
    <source>
        <dbReference type="Proteomes" id="UP000654075"/>
    </source>
</evidence>
<evidence type="ECO:0000256" key="1">
    <source>
        <dbReference type="SAM" id="MobiDB-lite"/>
    </source>
</evidence>
<accession>A0A813DLA7</accession>
<feature type="non-terminal residue" evidence="2">
    <location>
        <position position="418"/>
    </location>
</feature>
<evidence type="ECO:0008006" key="4">
    <source>
        <dbReference type="Google" id="ProtNLM"/>
    </source>
</evidence>
<reference evidence="2" key="1">
    <citation type="submission" date="2021-02" db="EMBL/GenBank/DDBJ databases">
        <authorList>
            <person name="Dougan E. K."/>
            <person name="Rhodes N."/>
            <person name="Thang M."/>
            <person name="Chan C."/>
        </authorList>
    </citation>
    <scope>NUCLEOTIDE SEQUENCE</scope>
</reference>
<dbReference type="SUPFAM" id="SSF53098">
    <property type="entry name" value="Ribonuclease H-like"/>
    <property type="match status" value="1"/>
</dbReference>
<dbReference type="OrthoDB" id="431900at2759"/>
<dbReference type="EMBL" id="CAJNNV010003257">
    <property type="protein sequence ID" value="CAE8588681.1"/>
    <property type="molecule type" value="Genomic_DNA"/>
</dbReference>
<evidence type="ECO:0000313" key="2">
    <source>
        <dbReference type="EMBL" id="CAE8588681.1"/>
    </source>
</evidence>
<name>A0A813DLA7_POLGL</name>
<dbReference type="AlphaFoldDB" id="A0A813DLA7"/>
<keyword evidence="3" id="KW-1185">Reference proteome</keyword>
<sequence length="418" mass="43578">ERAELFDLTALRADPCSMADAAASLASAATPSSSSTARPGPRVGGGPVGCTWPLAAAKLRALLSNPRILKLLPGGEQDLHDVAHELGLGIASTLKPGERDAMGPSLNTGGLFAEILGYDVEDHARFWPLAVRRFLGLRLCPEEAGSNWARRPLRRSQLHHATAEAWTQIPVLRAICAYGVAPPCLLRRHLRVKTTARVFTRIKASGKYVVGQLAPPGRLAASGDAPQASDEAQREAAGPTSGVASIPSLVSGTRIALLRPAPGTSTPPLKVEVLEERFGGQATVVPLGARGTTEEALRVPAARLQPCNSWEDARWIAALPRPGTGGFDASGESACRLDGAVSLPVSEALPSFAARLSSSPAAAAAAPRAAKDRAAVSELACTAEAADQAAEALRLLCDRDAASKLLGIVFHAQRGQFL</sequence>
<organism evidence="2 3">
    <name type="scientific">Polarella glacialis</name>
    <name type="common">Dinoflagellate</name>
    <dbReference type="NCBI Taxonomy" id="89957"/>
    <lineage>
        <taxon>Eukaryota</taxon>
        <taxon>Sar</taxon>
        <taxon>Alveolata</taxon>
        <taxon>Dinophyceae</taxon>
        <taxon>Suessiales</taxon>
        <taxon>Suessiaceae</taxon>
        <taxon>Polarella</taxon>
    </lineage>
</organism>
<dbReference type="GO" id="GO:0003676">
    <property type="term" value="F:nucleic acid binding"/>
    <property type="evidence" value="ECO:0007669"/>
    <property type="project" value="InterPro"/>
</dbReference>
<dbReference type="InterPro" id="IPR012337">
    <property type="entry name" value="RNaseH-like_sf"/>
</dbReference>
<dbReference type="InterPro" id="IPR036397">
    <property type="entry name" value="RNaseH_sf"/>
</dbReference>
<gene>
    <name evidence="2" type="ORF">PGLA1383_LOCUS7471</name>
</gene>
<protein>
    <recommendedName>
        <fullName evidence="4">3'-5' exonuclease domain-containing protein</fullName>
    </recommendedName>
</protein>
<comment type="caution">
    <text evidence="2">The sequence shown here is derived from an EMBL/GenBank/DDBJ whole genome shotgun (WGS) entry which is preliminary data.</text>
</comment>